<protein>
    <submittedName>
        <fullName evidence="12">Uncharacterized protein</fullName>
    </submittedName>
</protein>
<dbReference type="GO" id="GO:0016020">
    <property type="term" value="C:membrane"/>
    <property type="evidence" value="ECO:0007669"/>
    <property type="project" value="UniProtKB-SubCell"/>
</dbReference>
<dbReference type="OrthoDB" id="6500128at2759"/>
<feature type="domain" description="ABC transmembrane type-1" evidence="11">
    <location>
        <begin position="1"/>
        <end position="277"/>
    </location>
</feature>
<dbReference type="PANTHER" id="PTHR24223">
    <property type="entry name" value="ATP-BINDING CASSETTE SUB-FAMILY C"/>
    <property type="match status" value="1"/>
</dbReference>
<keyword evidence="6 9" id="KW-1133">Transmembrane helix</keyword>
<feature type="transmembrane region" description="Helical" evidence="9">
    <location>
        <begin position="7"/>
        <end position="28"/>
    </location>
</feature>
<feature type="transmembrane region" description="Helical" evidence="9">
    <location>
        <begin position="931"/>
        <end position="950"/>
    </location>
</feature>
<dbReference type="GO" id="GO:0005524">
    <property type="term" value="F:ATP binding"/>
    <property type="evidence" value="ECO:0007669"/>
    <property type="project" value="UniProtKB-KW"/>
</dbReference>
<feature type="region of interest" description="Disordered" evidence="8">
    <location>
        <begin position="566"/>
        <end position="588"/>
    </location>
</feature>
<reference evidence="12 13" key="2">
    <citation type="submission" date="2016-05" db="EMBL/GenBank/DDBJ databases">
        <title>Lineage-specific infection strategies underlie the spectrum of fungal disease in amphibians.</title>
        <authorList>
            <person name="Cuomo C.A."/>
            <person name="Farrer R.A."/>
            <person name="James T."/>
            <person name="Longcore J."/>
            <person name="Birren B."/>
        </authorList>
    </citation>
    <scope>NUCLEOTIDE SEQUENCE [LARGE SCALE GENOMIC DNA]</scope>
    <source>
        <strain evidence="12 13">JEL423</strain>
    </source>
</reference>
<dbReference type="CDD" id="cd03244">
    <property type="entry name" value="ABCC_MRP_domain2"/>
    <property type="match status" value="1"/>
</dbReference>
<evidence type="ECO:0000256" key="8">
    <source>
        <dbReference type="SAM" id="MobiDB-lite"/>
    </source>
</evidence>
<evidence type="ECO:0000256" key="7">
    <source>
        <dbReference type="ARBA" id="ARBA00023136"/>
    </source>
</evidence>
<dbReference type="CDD" id="cd03250">
    <property type="entry name" value="ABCC_MRP_domain1"/>
    <property type="match status" value="1"/>
</dbReference>
<evidence type="ECO:0000259" key="11">
    <source>
        <dbReference type="PROSITE" id="PS50929"/>
    </source>
</evidence>
<dbReference type="EMBL" id="DS022309">
    <property type="protein sequence ID" value="OAJ42988.1"/>
    <property type="molecule type" value="Genomic_DNA"/>
</dbReference>
<keyword evidence="5" id="KW-0067">ATP-binding</keyword>
<feature type="transmembrane region" description="Helical" evidence="9">
    <location>
        <begin position="40"/>
        <end position="60"/>
    </location>
</feature>
<dbReference type="InterPro" id="IPR003439">
    <property type="entry name" value="ABC_transporter-like_ATP-bd"/>
</dbReference>
<feature type="transmembrane region" description="Helical" evidence="9">
    <location>
        <begin position="136"/>
        <end position="154"/>
    </location>
</feature>
<dbReference type="CDD" id="cd18579">
    <property type="entry name" value="ABC_6TM_ABCC_D1"/>
    <property type="match status" value="1"/>
</dbReference>
<keyword evidence="2" id="KW-0813">Transport</keyword>
<evidence type="ECO:0000256" key="5">
    <source>
        <dbReference type="ARBA" id="ARBA00022840"/>
    </source>
</evidence>
<dbReference type="SUPFAM" id="SSF90123">
    <property type="entry name" value="ABC transporter transmembrane region"/>
    <property type="match status" value="2"/>
</dbReference>
<dbReference type="GO" id="GO:0016887">
    <property type="term" value="F:ATP hydrolysis activity"/>
    <property type="evidence" value="ECO:0007669"/>
    <property type="project" value="InterPro"/>
</dbReference>
<dbReference type="InterPro" id="IPR050173">
    <property type="entry name" value="ABC_transporter_C-like"/>
</dbReference>
<keyword evidence="7 9" id="KW-0472">Membrane</keyword>
<feature type="transmembrane region" description="Helical" evidence="9">
    <location>
        <begin position="746"/>
        <end position="766"/>
    </location>
</feature>
<reference evidence="12 13" key="1">
    <citation type="submission" date="2006-10" db="EMBL/GenBank/DDBJ databases">
        <title>The Genome Sequence of Batrachochytrium dendrobatidis JEL423.</title>
        <authorList>
            <consortium name="The Broad Institute Genome Sequencing Platform"/>
            <person name="Birren B."/>
            <person name="Lander E."/>
            <person name="Galagan J."/>
            <person name="Cuomo C."/>
            <person name="Devon K."/>
            <person name="Jaffe D."/>
            <person name="Butler J."/>
            <person name="Alvarez P."/>
            <person name="Gnerre S."/>
            <person name="Grabherr M."/>
            <person name="Kleber M."/>
            <person name="Mauceli E."/>
            <person name="Brockman W."/>
            <person name="Young S."/>
            <person name="LaButti K."/>
            <person name="Sykes S."/>
            <person name="DeCaprio D."/>
            <person name="Crawford M."/>
            <person name="Koehrsen M."/>
            <person name="Engels R."/>
            <person name="Montgomery P."/>
            <person name="Pearson M."/>
            <person name="Howarth C."/>
            <person name="Larson L."/>
            <person name="White J."/>
            <person name="O'Leary S."/>
            <person name="Kodira C."/>
            <person name="Zeng Q."/>
            <person name="Yandava C."/>
            <person name="Alvarado L."/>
            <person name="Longcore J."/>
            <person name="James T."/>
        </authorList>
    </citation>
    <scope>NUCLEOTIDE SEQUENCE [LARGE SCALE GENOMIC DNA]</scope>
    <source>
        <strain evidence="12 13">JEL423</strain>
    </source>
</reference>
<dbReference type="FunFam" id="3.40.50.300:FF:000163">
    <property type="entry name" value="Multidrug resistance-associated protein member 4"/>
    <property type="match status" value="1"/>
</dbReference>
<dbReference type="VEuPathDB" id="FungiDB:BDEG_26373"/>
<dbReference type="FunFam" id="1.20.1560.10:FF:000006">
    <property type="entry name" value="ATP-binding cassette, sub-family C (CFTR/MRP), member 9"/>
    <property type="match status" value="1"/>
</dbReference>
<dbReference type="InterPro" id="IPR017871">
    <property type="entry name" value="ABC_transporter-like_CS"/>
</dbReference>
<evidence type="ECO:0000256" key="3">
    <source>
        <dbReference type="ARBA" id="ARBA00022692"/>
    </source>
</evidence>
<dbReference type="InterPro" id="IPR044746">
    <property type="entry name" value="ABCC_6TM_D1"/>
</dbReference>
<dbReference type="STRING" id="403673.A0A177WS86"/>
<comment type="subcellular location">
    <subcellularLocation>
        <location evidence="1">Membrane</location>
        <topology evidence="1">Multi-pass membrane protein</topology>
    </subcellularLocation>
</comment>
<dbReference type="Pfam" id="PF00005">
    <property type="entry name" value="ABC_tran"/>
    <property type="match status" value="2"/>
</dbReference>
<feature type="transmembrane region" description="Helical" evidence="9">
    <location>
        <begin position="108"/>
        <end position="130"/>
    </location>
</feature>
<keyword evidence="4" id="KW-0547">Nucleotide-binding</keyword>
<dbReference type="Pfam" id="PF00664">
    <property type="entry name" value="ABC_membrane"/>
    <property type="match status" value="2"/>
</dbReference>
<feature type="domain" description="ABC transmembrane type-1" evidence="11">
    <location>
        <begin position="712"/>
        <end position="974"/>
    </location>
</feature>
<evidence type="ECO:0000256" key="4">
    <source>
        <dbReference type="ARBA" id="ARBA00022741"/>
    </source>
</evidence>
<dbReference type="eggNOG" id="KOG0054">
    <property type="taxonomic scope" value="Eukaryota"/>
</dbReference>
<feature type="domain" description="ABC transporter" evidence="10">
    <location>
        <begin position="310"/>
        <end position="535"/>
    </location>
</feature>
<feature type="transmembrane region" description="Helical" evidence="9">
    <location>
        <begin position="962"/>
        <end position="979"/>
    </location>
</feature>
<dbReference type="PROSITE" id="PS50893">
    <property type="entry name" value="ABC_TRANSPORTER_2"/>
    <property type="match status" value="2"/>
</dbReference>
<feature type="transmembrane region" description="Helical" evidence="9">
    <location>
        <begin position="827"/>
        <end position="860"/>
    </location>
</feature>
<dbReference type="CDD" id="cd18580">
    <property type="entry name" value="ABC_6TM_ABCC_D2"/>
    <property type="match status" value="1"/>
</dbReference>
<proteinExistence type="predicted"/>
<evidence type="ECO:0000256" key="6">
    <source>
        <dbReference type="ARBA" id="ARBA00022989"/>
    </source>
</evidence>
<dbReference type="FunFam" id="3.40.50.300:FF:000997">
    <property type="entry name" value="Multidrug resistance-associated protein 1"/>
    <property type="match status" value="1"/>
</dbReference>
<evidence type="ECO:0000313" key="13">
    <source>
        <dbReference type="Proteomes" id="UP000077115"/>
    </source>
</evidence>
<dbReference type="GO" id="GO:0140359">
    <property type="term" value="F:ABC-type transporter activity"/>
    <property type="evidence" value="ECO:0007669"/>
    <property type="project" value="InterPro"/>
</dbReference>
<dbReference type="PROSITE" id="PS00211">
    <property type="entry name" value="ABC_TRANSPORTER_1"/>
    <property type="match status" value="2"/>
</dbReference>
<evidence type="ECO:0000256" key="1">
    <source>
        <dbReference type="ARBA" id="ARBA00004141"/>
    </source>
</evidence>
<gene>
    <name evidence="12" type="ORF">BDEG_26373</name>
</gene>
<dbReference type="PROSITE" id="PS50929">
    <property type="entry name" value="ABC_TM1F"/>
    <property type="match status" value="2"/>
</dbReference>
<feature type="transmembrane region" description="Helical" evidence="9">
    <location>
        <begin position="214"/>
        <end position="240"/>
    </location>
</feature>
<dbReference type="InterPro" id="IPR027417">
    <property type="entry name" value="P-loop_NTPase"/>
</dbReference>
<dbReference type="InterPro" id="IPR036640">
    <property type="entry name" value="ABC1_TM_sf"/>
</dbReference>
<dbReference type="InterPro" id="IPR003593">
    <property type="entry name" value="AAA+_ATPase"/>
</dbReference>
<evidence type="ECO:0000259" key="10">
    <source>
        <dbReference type="PROSITE" id="PS50893"/>
    </source>
</evidence>
<dbReference type="PANTHER" id="PTHR24223:SF447">
    <property type="entry name" value="MULTIDRUG RESISTANCE-ASSOCIATED PROTEIN 5"/>
    <property type="match status" value="1"/>
</dbReference>
<keyword evidence="3 9" id="KW-0812">Transmembrane</keyword>
<feature type="transmembrane region" description="Helical" evidence="9">
    <location>
        <begin position="246"/>
        <end position="265"/>
    </location>
</feature>
<feature type="transmembrane region" description="Helical" evidence="9">
    <location>
        <begin position="707"/>
        <end position="726"/>
    </location>
</feature>
<accession>A0A177WS86</accession>
<feature type="compositionally biased region" description="Low complexity" evidence="8">
    <location>
        <begin position="569"/>
        <end position="584"/>
    </location>
</feature>
<name>A0A177WS86_BATDL</name>
<dbReference type="InterPro" id="IPR044726">
    <property type="entry name" value="ABCC_6TM_D2"/>
</dbReference>
<evidence type="ECO:0000256" key="9">
    <source>
        <dbReference type="SAM" id="Phobius"/>
    </source>
</evidence>
<evidence type="ECO:0000256" key="2">
    <source>
        <dbReference type="ARBA" id="ARBA00022448"/>
    </source>
</evidence>
<dbReference type="InterPro" id="IPR011527">
    <property type="entry name" value="ABC1_TM_dom"/>
</dbReference>
<dbReference type="SMART" id="SM00382">
    <property type="entry name" value="AAA"/>
    <property type="match status" value="2"/>
</dbReference>
<dbReference type="Proteomes" id="UP000077115">
    <property type="component" value="Unassembled WGS sequence"/>
</dbReference>
<dbReference type="Gene3D" id="3.40.50.300">
    <property type="entry name" value="P-loop containing nucleotide triphosphate hydrolases"/>
    <property type="match status" value="2"/>
</dbReference>
<feature type="domain" description="ABC transporter" evidence="10">
    <location>
        <begin position="1024"/>
        <end position="1258"/>
    </location>
</feature>
<organism evidence="12 13">
    <name type="scientific">Batrachochytrium dendrobatidis (strain JEL423)</name>
    <dbReference type="NCBI Taxonomy" id="403673"/>
    <lineage>
        <taxon>Eukaryota</taxon>
        <taxon>Fungi</taxon>
        <taxon>Fungi incertae sedis</taxon>
        <taxon>Chytridiomycota</taxon>
        <taxon>Chytridiomycota incertae sedis</taxon>
        <taxon>Chytridiomycetes</taxon>
        <taxon>Rhizophydiales</taxon>
        <taxon>Rhizophydiales incertae sedis</taxon>
        <taxon>Batrachochytrium</taxon>
    </lineage>
</organism>
<dbReference type="SUPFAM" id="SSF52540">
    <property type="entry name" value="P-loop containing nucleoside triphosphate hydrolases"/>
    <property type="match status" value="2"/>
</dbReference>
<sequence length="1291" mass="143055">MIGIYKILWTFFTWAGAWYLLKLMLVFLTTRGIMLNGHMYALALFLSSFFSSIAIHQQYAECNRVGIKIRAAITGMVYRKSLRVSRLKGGAGEVINILSTDVTRINDAVVNFHFLWAAFVEVVLILGISFSEIGVSALPALAWVLILLPIQVYLGKLTNDYNRDQTSATTERVHLMSEILTAIKLIKFYAWEKPFTEKISEIRQREMELIYNGLIVKTVNFAVVFAVPVLVALTCLSTYVGTGNRLTASVSFTVLSVFNTLRYPFFMLPMAVKSTAGALTAFGRLETFFHLEEVEELKVIPAPADCDLALHISKSNFKWDGAEGDDPSLRDVSLAIKKGSRVAIVGDVGSGKSSLIAALLGQIRQVSGPEIKLYGTTAYMSQEAWILNMTLRQNILFGKDMDMERYQEVIRVAGLQRDLTLLLSADQTELAERGANLSGGQRQRVSLARTIYYDAEIVILDDPLSAVDQHVGRHIFEECFLKHLGNKTLIIALNQLQYLSQMDYVVFIENGTIRSQGTYSSLMETDTVFSELVNSHVLESGQEEVEDEDFGDIPINNTKFDIPTPAPFSVGHSHASSSAPGSVSGKKKHDAMEMMELNGLSITSRNQLSCRNYRDFNENTIRSVIDKQNANLIIGAERSHDIAKITAQNELSVYSISQTRQPHHDSPDDDDEEDAILRGKLVQDDLSTQSAGFGDFVAYARSGSGSVVTISIMIMFVLVHGIRIAGDYWLRLWVPRIGGFSDAVYIGVYGVFAIAFTIGAFFRGLFFSQATSYKAFTLHSKLFHAVMHAPMSFFDMTPLGRILSAFSKHQLHVDDTMLDSAMQALQYFPLGLGALVLCAAIIPWGWAPAIGIVIIAYLFIRYSNPADLKTKSLEAISKPPIYAHLTATLEGLFSVRAYHAQDRFDSINLERIDTNHEALFSMQCVKSFQALYLDILSSLFIYFSSLLLVVNRDQPGIDSVGGLALSNALQMLVFVQWTVRMWGEVETQMASVGQLVYYGATKPEAPFEIPEKKPPADWPTKGLINFNNIVLKYQKFGVAVLKNVSCTIYPTEKIGIVGRTGSGKSTLLVSLLRIVESSEGKITIDGLDVSQIGLHDLRNKVAIIPQEPVMFVGTLRSNLDPFSRSTDEEIWKALDAVQLGDKVRSMPSKLETAVTENGKSVSQGQRQLVCIARAILSKAKILVLDEATASLDAKTDLLIQETIKKNFADLTMLTIAHRLNTIIDCDRVLVMDAGKVVEFDEPIKLLDIPDGVFRSLVEQTGDAAAAKLRECAEDARQERVSRGYSIPDQAC</sequence>
<evidence type="ECO:0000313" key="12">
    <source>
        <dbReference type="EMBL" id="OAJ42988.1"/>
    </source>
</evidence>
<dbReference type="Gene3D" id="1.20.1560.10">
    <property type="entry name" value="ABC transporter type 1, transmembrane domain"/>
    <property type="match status" value="2"/>
</dbReference>